<accession>A0A4Q7ZS50</accession>
<reference evidence="2 3" key="1">
    <citation type="submission" date="2019-02" db="EMBL/GenBank/DDBJ databases">
        <title>Sequencing the genomes of 1000 actinobacteria strains.</title>
        <authorList>
            <person name="Klenk H.-P."/>
        </authorList>
    </citation>
    <scope>NUCLEOTIDE SEQUENCE [LARGE SCALE GENOMIC DNA]</scope>
    <source>
        <strain evidence="2 3">DSM 45162</strain>
    </source>
</reference>
<feature type="chain" id="PRO_5020435768" description="Ig-like domain-containing protein" evidence="1">
    <location>
        <begin position="29"/>
        <end position="115"/>
    </location>
</feature>
<keyword evidence="3" id="KW-1185">Reference proteome</keyword>
<evidence type="ECO:0000256" key="1">
    <source>
        <dbReference type="SAM" id="SignalP"/>
    </source>
</evidence>
<evidence type="ECO:0000313" key="3">
    <source>
        <dbReference type="Proteomes" id="UP000292564"/>
    </source>
</evidence>
<sequence>MHKLISRGTVVAAAVGTALLAAPAAAHAAVGITQNLSPGQEVCVSQNQSYYASVTTWASPNPARFRVYFQGGLIFDAPSSFGISRTFYNGAGRYTLCGRANTNNGPTTVSLNITP</sequence>
<organism evidence="2 3">
    <name type="scientific">Krasilnikovia cinnamomea</name>
    <dbReference type="NCBI Taxonomy" id="349313"/>
    <lineage>
        <taxon>Bacteria</taxon>
        <taxon>Bacillati</taxon>
        <taxon>Actinomycetota</taxon>
        <taxon>Actinomycetes</taxon>
        <taxon>Micromonosporales</taxon>
        <taxon>Micromonosporaceae</taxon>
        <taxon>Krasilnikovia</taxon>
    </lineage>
</organism>
<name>A0A4Q7ZS50_9ACTN</name>
<gene>
    <name evidence="2" type="ORF">EV385_5607</name>
</gene>
<evidence type="ECO:0008006" key="4">
    <source>
        <dbReference type="Google" id="ProtNLM"/>
    </source>
</evidence>
<dbReference type="EMBL" id="SHKY01000001">
    <property type="protein sequence ID" value="RZU53674.1"/>
    <property type="molecule type" value="Genomic_DNA"/>
</dbReference>
<dbReference type="Proteomes" id="UP000292564">
    <property type="component" value="Unassembled WGS sequence"/>
</dbReference>
<protein>
    <recommendedName>
        <fullName evidence="4">Ig-like domain-containing protein</fullName>
    </recommendedName>
</protein>
<dbReference type="RefSeq" id="WP_130512135.1">
    <property type="nucleotide sequence ID" value="NZ_SHKY01000001.1"/>
</dbReference>
<keyword evidence="1" id="KW-0732">Signal</keyword>
<feature type="signal peptide" evidence="1">
    <location>
        <begin position="1"/>
        <end position="28"/>
    </location>
</feature>
<comment type="caution">
    <text evidence="2">The sequence shown here is derived from an EMBL/GenBank/DDBJ whole genome shotgun (WGS) entry which is preliminary data.</text>
</comment>
<evidence type="ECO:0000313" key="2">
    <source>
        <dbReference type="EMBL" id="RZU53674.1"/>
    </source>
</evidence>
<dbReference type="AlphaFoldDB" id="A0A4Q7ZS50"/>
<proteinExistence type="predicted"/>